<evidence type="ECO:0000256" key="4">
    <source>
        <dbReference type="ARBA" id="ARBA00022722"/>
    </source>
</evidence>
<dbReference type="InterPro" id="IPR012337">
    <property type="entry name" value="RNaseH-like_sf"/>
</dbReference>
<dbReference type="SUPFAM" id="SSF53098">
    <property type="entry name" value="Ribonuclease H-like"/>
    <property type="match status" value="1"/>
</dbReference>
<feature type="non-terminal residue" evidence="9">
    <location>
        <position position="179"/>
    </location>
</feature>
<dbReference type="InterPro" id="IPR006054">
    <property type="entry name" value="DnaQ"/>
</dbReference>
<dbReference type="GO" id="GO:0045004">
    <property type="term" value="P:DNA replication proofreading"/>
    <property type="evidence" value="ECO:0007669"/>
    <property type="project" value="TreeGrafter"/>
</dbReference>
<keyword evidence="3" id="KW-0235">DNA replication</keyword>
<evidence type="ECO:0000256" key="6">
    <source>
        <dbReference type="ARBA" id="ARBA00022932"/>
    </source>
</evidence>
<keyword evidence="5" id="KW-0378">Hydrolase</keyword>
<dbReference type="GO" id="GO:0005829">
    <property type="term" value="C:cytosol"/>
    <property type="evidence" value="ECO:0007669"/>
    <property type="project" value="TreeGrafter"/>
</dbReference>
<sequence>MNAKGLRIAVVDLETTGSHLDQGDQIIQIGAVLIEDGQVLAQHSMLLNPERNIPTHITAITGIQSDQVQDAPTFSQVAGLWYERLKDCFFVAHNLGFDLTFLQAKFAEQGLDFQPPALDTVQLAKIFLPQAPGFNLQDLSQFFGLNFQDAHDALGDARMTAHLLDVLAHQAADLDYGTK</sequence>
<evidence type="ECO:0000256" key="7">
    <source>
        <dbReference type="ARBA" id="ARBA00070925"/>
    </source>
</evidence>
<keyword evidence="2" id="KW-0548">Nucleotidyltransferase</keyword>
<keyword evidence="5" id="KW-0269">Exonuclease</keyword>
<dbReference type="InterPro" id="IPR013520">
    <property type="entry name" value="Ribonucl_H"/>
</dbReference>
<dbReference type="GO" id="GO:0008408">
    <property type="term" value="F:3'-5' exonuclease activity"/>
    <property type="evidence" value="ECO:0007669"/>
    <property type="project" value="TreeGrafter"/>
</dbReference>
<evidence type="ECO:0000256" key="3">
    <source>
        <dbReference type="ARBA" id="ARBA00022705"/>
    </source>
</evidence>
<dbReference type="SMART" id="SM00479">
    <property type="entry name" value="EXOIII"/>
    <property type="match status" value="1"/>
</dbReference>
<protein>
    <recommendedName>
        <fullName evidence="7">DNA polymerase III polC-type</fullName>
    </recommendedName>
</protein>
<keyword evidence="4" id="KW-0540">Nuclease</keyword>
<dbReference type="FunFam" id="3.30.420.10:FF:000045">
    <property type="entry name" value="3'-5' exonuclease DinG"/>
    <property type="match status" value="1"/>
</dbReference>
<name>A0A929QTI1_ABIDE</name>
<dbReference type="PANTHER" id="PTHR30231">
    <property type="entry name" value="DNA POLYMERASE III SUBUNIT EPSILON"/>
    <property type="match status" value="1"/>
</dbReference>
<dbReference type="Pfam" id="PF00929">
    <property type="entry name" value="RNase_T"/>
    <property type="match status" value="1"/>
</dbReference>
<evidence type="ECO:0000256" key="1">
    <source>
        <dbReference type="ARBA" id="ARBA00022679"/>
    </source>
</evidence>
<dbReference type="EMBL" id="JABZFV010000399">
    <property type="protein sequence ID" value="MBF0935793.1"/>
    <property type="molecule type" value="Genomic_DNA"/>
</dbReference>
<dbReference type="Gene3D" id="3.30.420.10">
    <property type="entry name" value="Ribonuclease H-like superfamily/Ribonuclease H"/>
    <property type="match status" value="1"/>
</dbReference>
<dbReference type="GO" id="GO:0003887">
    <property type="term" value="F:DNA-directed DNA polymerase activity"/>
    <property type="evidence" value="ECO:0007669"/>
    <property type="project" value="UniProtKB-KW"/>
</dbReference>
<comment type="caution">
    <text evidence="9">The sequence shown here is derived from an EMBL/GenBank/DDBJ whole genome shotgun (WGS) entry which is preliminary data.</text>
</comment>
<keyword evidence="1" id="KW-0808">Transferase</keyword>
<evidence type="ECO:0000313" key="10">
    <source>
        <dbReference type="Proteomes" id="UP000757900"/>
    </source>
</evidence>
<keyword evidence="6" id="KW-0239">DNA-directed DNA polymerase</keyword>
<accession>A0A929QTI1</accession>
<dbReference type="GO" id="GO:0003677">
    <property type="term" value="F:DNA binding"/>
    <property type="evidence" value="ECO:0007669"/>
    <property type="project" value="InterPro"/>
</dbReference>
<reference evidence="9" key="1">
    <citation type="submission" date="2020-04" db="EMBL/GenBank/DDBJ databases">
        <title>Deep metagenomics examines the oral microbiome during advanced dental caries in children, revealing novel taxa and co-occurrences with host molecules.</title>
        <authorList>
            <person name="Baker J.L."/>
            <person name="Morton J.T."/>
            <person name="Dinis M."/>
            <person name="Alvarez R."/>
            <person name="Tran N.C."/>
            <person name="Knight R."/>
            <person name="Edlund A."/>
        </authorList>
    </citation>
    <scope>NUCLEOTIDE SEQUENCE</scope>
    <source>
        <strain evidence="9">JCVI_23_bin.16</strain>
    </source>
</reference>
<dbReference type="Proteomes" id="UP000757900">
    <property type="component" value="Unassembled WGS sequence"/>
</dbReference>
<evidence type="ECO:0000313" key="9">
    <source>
        <dbReference type="EMBL" id="MBF0935793.1"/>
    </source>
</evidence>
<dbReference type="NCBIfam" id="TIGR00573">
    <property type="entry name" value="dnaq"/>
    <property type="match status" value="1"/>
</dbReference>
<feature type="domain" description="Exonuclease" evidence="8">
    <location>
        <begin position="7"/>
        <end position="173"/>
    </location>
</feature>
<dbReference type="AlphaFoldDB" id="A0A929QTI1"/>
<organism evidence="9 10">
    <name type="scientific">Abiotrophia defectiva</name>
    <name type="common">Streptococcus defectivus</name>
    <dbReference type="NCBI Taxonomy" id="46125"/>
    <lineage>
        <taxon>Bacteria</taxon>
        <taxon>Bacillati</taxon>
        <taxon>Bacillota</taxon>
        <taxon>Bacilli</taxon>
        <taxon>Lactobacillales</taxon>
        <taxon>Aerococcaceae</taxon>
        <taxon>Abiotrophia</taxon>
    </lineage>
</organism>
<proteinExistence type="predicted"/>
<dbReference type="CDD" id="cd06127">
    <property type="entry name" value="DEDDh"/>
    <property type="match status" value="1"/>
</dbReference>
<gene>
    <name evidence="9" type="ORF">HXK00_09180</name>
</gene>
<evidence type="ECO:0000256" key="2">
    <source>
        <dbReference type="ARBA" id="ARBA00022695"/>
    </source>
</evidence>
<dbReference type="PANTHER" id="PTHR30231:SF41">
    <property type="entry name" value="DNA POLYMERASE III SUBUNIT EPSILON"/>
    <property type="match status" value="1"/>
</dbReference>
<evidence type="ECO:0000259" key="8">
    <source>
        <dbReference type="SMART" id="SM00479"/>
    </source>
</evidence>
<dbReference type="InterPro" id="IPR036397">
    <property type="entry name" value="RNaseH_sf"/>
</dbReference>
<evidence type="ECO:0000256" key="5">
    <source>
        <dbReference type="ARBA" id="ARBA00022839"/>
    </source>
</evidence>